<accession>A0A4V2M204</accession>
<comment type="caution">
    <text evidence="2">The sequence shown here is derived from an EMBL/GenBank/DDBJ whole genome shotgun (WGS) entry which is preliminary data.</text>
</comment>
<sequence length="132" mass="14468">MPPQIQQFQVNLFCDDVDRCLAFYRGLGLTEMFRAPASDPIAHVEVEAAGVRIGLTSARVANELVDLGVAPADRPATEIVFWCDDVDAMYDVALAAGATAVVAPTDSPDGRLHYAWVRDPDAHQLKFVQNRR</sequence>
<dbReference type="RefSeq" id="WP_131295592.1">
    <property type="nucleotide sequence ID" value="NZ_SJKA01000020.1"/>
</dbReference>
<dbReference type="EMBL" id="SJKA01000020">
    <property type="protein sequence ID" value="TCC21346.1"/>
    <property type="molecule type" value="Genomic_DNA"/>
</dbReference>
<dbReference type="SUPFAM" id="SSF54593">
    <property type="entry name" value="Glyoxalase/Bleomycin resistance protein/Dihydroxybiphenyl dioxygenase"/>
    <property type="match status" value="1"/>
</dbReference>
<keyword evidence="2" id="KW-0560">Oxidoreductase</keyword>
<name>A0A4V2M204_9ACTN</name>
<protein>
    <submittedName>
        <fullName evidence="2">Glyoxalase/bleomycin resistance/dioxygenase family protein</fullName>
    </submittedName>
</protein>
<dbReference type="InterPro" id="IPR004360">
    <property type="entry name" value="Glyas_Fos-R_dOase_dom"/>
</dbReference>
<proteinExistence type="predicted"/>
<dbReference type="AlphaFoldDB" id="A0A4V2M204"/>
<evidence type="ECO:0000313" key="3">
    <source>
        <dbReference type="Proteomes" id="UP000292695"/>
    </source>
</evidence>
<dbReference type="InterPro" id="IPR029068">
    <property type="entry name" value="Glyas_Bleomycin-R_OHBP_Dase"/>
</dbReference>
<feature type="domain" description="VOC" evidence="1">
    <location>
        <begin position="4"/>
        <end position="130"/>
    </location>
</feature>
<reference evidence="2 3" key="1">
    <citation type="submission" date="2019-02" db="EMBL/GenBank/DDBJ databases">
        <title>Kribbella capetownensis sp. nov. and Kribbella speibonae sp. nov., isolated from soil.</title>
        <authorList>
            <person name="Curtis S.M."/>
            <person name="Norton I."/>
            <person name="Everest G.J."/>
            <person name="Meyers P.R."/>
        </authorList>
    </citation>
    <scope>NUCLEOTIDE SEQUENCE [LARGE SCALE GENOMIC DNA]</scope>
    <source>
        <strain evidence="2 3">DSM 27082</strain>
    </source>
</reference>
<dbReference type="Pfam" id="PF00903">
    <property type="entry name" value="Glyoxalase"/>
    <property type="match status" value="1"/>
</dbReference>
<dbReference type="Gene3D" id="3.10.180.10">
    <property type="entry name" value="2,3-Dihydroxybiphenyl 1,2-Dioxygenase, domain 1"/>
    <property type="match status" value="1"/>
</dbReference>
<evidence type="ECO:0000313" key="2">
    <source>
        <dbReference type="EMBL" id="TCC21346.1"/>
    </source>
</evidence>
<dbReference type="Proteomes" id="UP000292695">
    <property type="component" value="Unassembled WGS sequence"/>
</dbReference>
<dbReference type="PROSITE" id="PS51819">
    <property type="entry name" value="VOC"/>
    <property type="match status" value="1"/>
</dbReference>
<keyword evidence="2" id="KW-0223">Dioxygenase</keyword>
<dbReference type="InterPro" id="IPR037523">
    <property type="entry name" value="VOC_core"/>
</dbReference>
<keyword evidence="3" id="KW-1185">Reference proteome</keyword>
<dbReference type="GO" id="GO:0051213">
    <property type="term" value="F:dioxygenase activity"/>
    <property type="evidence" value="ECO:0007669"/>
    <property type="project" value="UniProtKB-KW"/>
</dbReference>
<organism evidence="2 3">
    <name type="scientific">Kribbella sindirgiensis</name>
    <dbReference type="NCBI Taxonomy" id="1124744"/>
    <lineage>
        <taxon>Bacteria</taxon>
        <taxon>Bacillati</taxon>
        <taxon>Actinomycetota</taxon>
        <taxon>Actinomycetes</taxon>
        <taxon>Propionibacteriales</taxon>
        <taxon>Kribbellaceae</taxon>
        <taxon>Kribbella</taxon>
    </lineage>
</organism>
<evidence type="ECO:0000259" key="1">
    <source>
        <dbReference type="PROSITE" id="PS51819"/>
    </source>
</evidence>
<gene>
    <name evidence="2" type="ORF">E0H50_36575</name>
</gene>
<dbReference type="OrthoDB" id="115162at2"/>